<keyword evidence="9 11" id="KW-0472">Membrane</keyword>
<evidence type="ECO:0000256" key="10">
    <source>
        <dbReference type="ARBA" id="ARBA00023201"/>
    </source>
</evidence>
<dbReference type="AlphaFoldDB" id="A0A3P1SL60"/>
<evidence type="ECO:0000259" key="12">
    <source>
        <dbReference type="Pfam" id="PF00999"/>
    </source>
</evidence>
<keyword evidence="8" id="KW-0406">Ion transport</keyword>
<evidence type="ECO:0000256" key="9">
    <source>
        <dbReference type="ARBA" id="ARBA00023136"/>
    </source>
</evidence>
<feature type="transmembrane region" description="Helical" evidence="11">
    <location>
        <begin position="32"/>
        <end position="51"/>
    </location>
</feature>
<feature type="transmembrane region" description="Helical" evidence="11">
    <location>
        <begin position="6"/>
        <end position="25"/>
    </location>
</feature>
<comment type="subcellular location">
    <subcellularLocation>
        <location evidence="1">Cell membrane</location>
        <topology evidence="1">Multi-pass membrane protein</topology>
    </subcellularLocation>
</comment>
<organism evidence="13 14">
    <name type="scientific">Amphritea balenae</name>
    <dbReference type="NCBI Taxonomy" id="452629"/>
    <lineage>
        <taxon>Bacteria</taxon>
        <taxon>Pseudomonadati</taxon>
        <taxon>Pseudomonadota</taxon>
        <taxon>Gammaproteobacteria</taxon>
        <taxon>Oceanospirillales</taxon>
        <taxon>Oceanospirillaceae</taxon>
        <taxon>Amphritea</taxon>
    </lineage>
</organism>
<name>A0A3P1SL60_9GAMM</name>
<dbReference type="PANTHER" id="PTHR10110:SF86">
    <property type="entry name" value="SODIUM_HYDROGEN EXCHANGER 7"/>
    <property type="match status" value="1"/>
</dbReference>
<evidence type="ECO:0000313" key="14">
    <source>
        <dbReference type="Proteomes" id="UP000267535"/>
    </source>
</evidence>
<keyword evidence="7" id="KW-0915">Sodium</keyword>
<evidence type="ECO:0000256" key="7">
    <source>
        <dbReference type="ARBA" id="ARBA00023053"/>
    </source>
</evidence>
<dbReference type="GO" id="GO:0098719">
    <property type="term" value="P:sodium ion import across plasma membrane"/>
    <property type="evidence" value="ECO:0007669"/>
    <property type="project" value="TreeGrafter"/>
</dbReference>
<feature type="transmembrane region" description="Helical" evidence="11">
    <location>
        <begin position="93"/>
        <end position="115"/>
    </location>
</feature>
<keyword evidence="2" id="KW-0813">Transport</keyword>
<feature type="domain" description="Cation/H+ exchanger transmembrane" evidence="12">
    <location>
        <begin position="19"/>
        <end position="414"/>
    </location>
</feature>
<dbReference type="EMBL" id="RQXV01000010">
    <property type="protein sequence ID" value="RRC97720.1"/>
    <property type="molecule type" value="Genomic_DNA"/>
</dbReference>
<feature type="transmembrane region" description="Helical" evidence="11">
    <location>
        <begin position="127"/>
        <end position="150"/>
    </location>
</feature>
<dbReference type="GO" id="GO:0005886">
    <property type="term" value="C:plasma membrane"/>
    <property type="evidence" value="ECO:0007669"/>
    <property type="project" value="UniProtKB-SubCell"/>
</dbReference>
<evidence type="ECO:0000256" key="2">
    <source>
        <dbReference type="ARBA" id="ARBA00022448"/>
    </source>
</evidence>
<feature type="transmembrane region" description="Helical" evidence="11">
    <location>
        <begin position="298"/>
        <end position="318"/>
    </location>
</feature>
<evidence type="ECO:0000256" key="11">
    <source>
        <dbReference type="SAM" id="Phobius"/>
    </source>
</evidence>
<feature type="transmembrane region" description="Helical" evidence="11">
    <location>
        <begin position="195"/>
        <end position="214"/>
    </location>
</feature>
<evidence type="ECO:0000256" key="4">
    <source>
        <dbReference type="ARBA" id="ARBA00022475"/>
    </source>
</evidence>
<proteinExistence type="predicted"/>
<dbReference type="Pfam" id="PF00999">
    <property type="entry name" value="Na_H_Exchanger"/>
    <property type="match status" value="1"/>
</dbReference>
<dbReference type="OrthoDB" id="9774146at2"/>
<keyword evidence="5 11" id="KW-0812">Transmembrane</keyword>
<evidence type="ECO:0000256" key="6">
    <source>
        <dbReference type="ARBA" id="ARBA00022989"/>
    </source>
</evidence>
<dbReference type="Proteomes" id="UP000267535">
    <property type="component" value="Unassembled WGS sequence"/>
</dbReference>
<evidence type="ECO:0000256" key="1">
    <source>
        <dbReference type="ARBA" id="ARBA00004651"/>
    </source>
</evidence>
<dbReference type="Gene3D" id="6.10.140.1330">
    <property type="match status" value="1"/>
</dbReference>
<keyword evidence="3" id="KW-0050">Antiport</keyword>
<feature type="transmembrane region" description="Helical" evidence="11">
    <location>
        <begin position="63"/>
        <end position="81"/>
    </location>
</feature>
<gene>
    <name evidence="13" type="ORF">EHS89_16190</name>
</gene>
<evidence type="ECO:0000256" key="5">
    <source>
        <dbReference type="ARBA" id="ARBA00022692"/>
    </source>
</evidence>
<dbReference type="InterPro" id="IPR018422">
    <property type="entry name" value="Cation/H_exchanger_CPA1"/>
</dbReference>
<reference evidence="13 14" key="1">
    <citation type="submission" date="2018-11" db="EMBL/GenBank/DDBJ databases">
        <title>The draft genome sequence of Amphritea balenae JAMM 1525T.</title>
        <authorList>
            <person name="Fang Z."/>
            <person name="Zhang Y."/>
            <person name="Han X."/>
        </authorList>
    </citation>
    <scope>NUCLEOTIDE SEQUENCE [LARGE SCALE GENOMIC DNA]</scope>
    <source>
        <strain evidence="13 14">JAMM 1525</strain>
    </source>
</reference>
<dbReference type="GO" id="GO:0051453">
    <property type="term" value="P:regulation of intracellular pH"/>
    <property type="evidence" value="ECO:0007669"/>
    <property type="project" value="TreeGrafter"/>
</dbReference>
<evidence type="ECO:0000256" key="8">
    <source>
        <dbReference type="ARBA" id="ARBA00023065"/>
    </source>
</evidence>
<keyword evidence="6 11" id="KW-1133">Transmembrane helix</keyword>
<dbReference type="RefSeq" id="WP_124927216.1">
    <property type="nucleotide sequence ID" value="NZ_BMOH01000008.1"/>
</dbReference>
<protein>
    <submittedName>
        <fullName evidence="13">Sodium:proton antiporter</fullName>
    </submittedName>
</protein>
<dbReference type="InterPro" id="IPR006153">
    <property type="entry name" value="Cation/H_exchanger_TM"/>
</dbReference>
<accession>A0A3P1SL60</accession>
<dbReference type="PANTHER" id="PTHR10110">
    <property type="entry name" value="SODIUM/HYDROGEN EXCHANGER"/>
    <property type="match status" value="1"/>
</dbReference>
<feature type="transmembrane region" description="Helical" evidence="11">
    <location>
        <begin position="162"/>
        <end position="183"/>
    </location>
</feature>
<keyword evidence="10" id="KW-0739">Sodium transport</keyword>
<dbReference type="GO" id="GO:0015386">
    <property type="term" value="F:potassium:proton antiporter activity"/>
    <property type="evidence" value="ECO:0007669"/>
    <property type="project" value="TreeGrafter"/>
</dbReference>
<feature type="transmembrane region" description="Helical" evidence="11">
    <location>
        <begin position="226"/>
        <end position="243"/>
    </location>
</feature>
<feature type="transmembrane region" description="Helical" evidence="11">
    <location>
        <begin position="324"/>
        <end position="350"/>
    </location>
</feature>
<sequence length="420" mass="46337">MHSIDYQLVLALTSGCLFLLFVATLRHYSRDSFLPAESWLLLIGAGYGYLQSRHLPELPLLELSPELVIWLLLPILIFASGRNISARALTREWVPVFSYAVFGVVLTLFLIGIPLSYSLQVPLLDGLFFAAAVAATDPSAVAAIFQRFSIPERLSIILEGESVFNDSTAIVIFGLIGMLVITGQELKLGEALGGFIWSIAVAIPFGLLLGWLAGKLVAHWHEQNRFTGLTVTIVIAYSGYLIAESLLHVSGVITVLCTSLSFIRFRQSQVQVETDKLEAGTNHGSVNNQEFFMAFWEYLELLAGSLLFFALGVAVGAHEFPVSWIIPGVVLILLYARAVVVYGFALLLNLGPRKLPKSWQHVLMLGGLRGAVSAALVLMIPPDYEYRILMLCLVFVLCLYTLVVHPLLLRWYLQQGSVNE</sequence>
<feature type="transmembrane region" description="Helical" evidence="11">
    <location>
        <begin position="386"/>
        <end position="409"/>
    </location>
</feature>
<feature type="transmembrane region" description="Helical" evidence="11">
    <location>
        <begin position="362"/>
        <end position="380"/>
    </location>
</feature>
<comment type="caution">
    <text evidence="13">The sequence shown here is derived from an EMBL/GenBank/DDBJ whole genome shotgun (WGS) entry which is preliminary data.</text>
</comment>
<keyword evidence="14" id="KW-1185">Reference proteome</keyword>
<dbReference type="GO" id="GO:0015385">
    <property type="term" value="F:sodium:proton antiporter activity"/>
    <property type="evidence" value="ECO:0007669"/>
    <property type="project" value="InterPro"/>
</dbReference>
<keyword evidence="4" id="KW-1003">Cell membrane</keyword>
<evidence type="ECO:0000256" key="3">
    <source>
        <dbReference type="ARBA" id="ARBA00022449"/>
    </source>
</evidence>
<evidence type="ECO:0000313" key="13">
    <source>
        <dbReference type="EMBL" id="RRC97720.1"/>
    </source>
</evidence>